<name>A0A210PS35_MIZYE</name>
<evidence type="ECO:0000256" key="1">
    <source>
        <dbReference type="SAM" id="SignalP"/>
    </source>
</evidence>
<dbReference type="PANTHER" id="PTHR22803">
    <property type="entry name" value="MANNOSE, PHOSPHOLIPASE, LECTIN RECEPTOR RELATED"/>
    <property type="match status" value="1"/>
</dbReference>
<dbReference type="InterPro" id="IPR016187">
    <property type="entry name" value="CTDL_fold"/>
</dbReference>
<dbReference type="Proteomes" id="UP000242188">
    <property type="component" value="Unassembled WGS sequence"/>
</dbReference>
<organism evidence="3 4">
    <name type="scientific">Mizuhopecten yessoensis</name>
    <name type="common">Japanese scallop</name>
    <name type="synonym">Patinopecten yessoensis</name>
    <dbReference type="NCBI Taxonomy" id="6573"/>
    <lineage>
        <taxon>Eukaryota</taxon>
        <taxon>Metazoa</taxon>
        <taxon>Spiralia</taxon>
        <taxon>Lophotrochozoa</taxon>
        <taxon>Mollusca</taxon>
        <taxon>Bivalvia</taxon>
        <taxon>Autobranchia</taxon>
        <taxon>Pteriomorphia</taxon>
        <taxon>Pectinida</taxon>
        <taxon>Pectinoidea</taxon>
        <taxon>Pectinidae</taxon>
        <taxon>Mizuhopecten</taxon>
    </lineage>
</organism>
<dbReference type="OrthoDB" id="6059155at2759"/>
<dbReference type="SMART" id="SM00034">
    <property type="entry name" value="CLECT"/>
    <property type="match status" value="1"/>
</dbReference>
<gene>
    <name evidence="3" type="ORF">KP79_PYT20732</name>
</gene>
<accession>A0A210PS35</accession>
<dbReference type="Gene3D" id="3.10.100.10">
    <property type="entry name" value="Mannose-Binding Protein A, subunit A"/>
    <property type="match status" value="1"/>
</dbReference>
<dbReference type="InterPro" id="IPR016186">
    <property type="entry name" value="C-type_lectin-like/link_sf"/>
</dbReference>
<dbReference type="AlphaFoldDB" id="A0A210PS35"/>
<comment type="caution">
    <text evidence="3">The sequence shown here is derived from an EMBL/GenBank/DDBJ whole genome shotgun (WGS) entry which is preliminary data.</text>
</comment>
<evidence type="ECO:0000259" key="2">
    <source>
        <dbReference type="PROSITE" id="PS50041"/>
    </source>
</evidence>
<evidence type="ECO:0000313" key="3">
    <source>
        <dbReference type="EMBL" id="OWF39262.1"/>
    </source>
</evidence>
<dbReference type="CDD" id="cd00037">
    <property type="entry name" value="CLECT"/>
    <property type="match status" value="1"/>
</dbReference>
<dbReference type="EMBL" id="NEDP02005536">
    <property type="protein sequence ID" value="OWF39262.1"/>
    <property type="molecule type" value="Genomic_DNA"/>
</dbReference>
<dbReference type="InterPro" id="IPR050111">
    <property type="entry name" value="C-type_lectin/snaclec_domain"/>
</dbReference>
<feature type="chain" id="PRO_5012555468" evidence="1">
    <location>
        <begin position="24"/>
        <end position="162"/>
    </location>
</feature>
<feature type="signal peptide" evidence="1">
    <location>
        <begin position="1"/>
        <end position="23"/>
    </location>
</feature>
<protein>
    <submittedName>
        <fullName evidence="3">Collectin-12</fullName>
    </submittedName>
</protein>
<sequence>MIPGNNMLAIAFVLSFCILYANADCPDGYMKHQGSCYRFHHSEFTWPEAVSFCHAFNAHLLKLETEAEFIFVKGKAKEAGGDGYWTGGSDAVEENNWVWAETGTALTLTNDWGTGEPDHVSGRDCLGIWGAGDFKLGAYDCRHLLRPICEVDIETPAQGIVG</sequence>
<dbReference type="PROSITE" id="PS50041">
    <property type="entry name" value="C_TYPE_LECTIN_2"/>
    <property type="match status" value="1"/>
</dbReference>
<evidence type="ECO:0000313" key="4">
    <source>
        <dbReference type="Proteomes" id="UP000242188"/>
    </source>
</evidence>
<feature type="domain" description="C-type lectin" evidence="2">
    <location>
        <begin position="32"/>
        <end position="150"/>
    </location>
</feature>
<reference evidence="3 4" key="1">
    <citation type="journal article" date="2017" name="Nat. Ecol. Evol.">
        <title>Scallop genome provides insights into evolution of bilaterian karyotype and development.</title>
        <authorList>
            <person name="Wang S."/>
            <person name="Zhang J."/>
            <person name="Jiao W."/>
            <person name="Li J."/>
            <person name="Xun X."/>
            <person name="Sun Y."/>
            <person name="Guo X."/>
            <person name="Huan P."/>
            <person name="Dong B."/>
            <person name="Zhang L."/>
            <person name="Hu X."/>
            <person name="Sun X."/>
            <person name="Wang J."/>
            <person name="Zhao C."/>
            <person name="Wang Y."/>
            <person name="Wang D."/>
            <person name="Huang X."/>
            <person name="Wang R."/>
            <person name="Lv J."/>
            <person name="Li Y."/>
            <person name="Zhang Z."/>
            <person name="Liu B."/>
            <person name="Lu W."/>
            <person name="Hui Y."/>
            <person name="Liang J."/>
            <person name="Zhou Z."/>
            <person name="Hou R."/>
            <person name="Li X."/>
            <person name="Liu Y."/>
            <person name="Li H."/>
            <person name="Ning X."/>
            <person name="Lin Y."/>
            <person name="Zhao L."/>
            <person name="Xing Q."/>
            <person name="Dou J."/>
            <person name="Li Y."/>
            <person name="Mao J."/>
            <person name="Guo H."/>
            <person name="Dou H."/>
            <person name="Li T."/>
            <person name="Mu C."/>
            <person name="Jiang W."/>
            <person name="Fu Q."/>
            <person name="Fu X."/>
            <person name="Miao Y."/>
            <person name="Liu J."/>
            <person name="Yu Q."/>
            <person name="Li R."/>
            <person name="Liao H."/>
            <person name="Li X."/>
            <person name="Kong Y."/>
            <person name="Jiang Z."/>
            <person name="Chourrout D."/>
            <person name="Li R."/>
            <person name="Bao Z."/>
        </authorList>
    </citation>
    <scope>NUCLEOTIDE SEQUENCE [LARGE SCALE GENOMIC DNA]</scope>
    <source>
        <strain evidence="3 4">PY_sf001</strain>
    </source>
</reference>
<dbReference type="SUPFAM" id="SSF56436">
    <property type="entry name" value="C-type lectin-like"/>
    <property type="match status" value="1"/>
</dbReference>
<keyword evidence="4" id="KW-1185">Reference proteome</keyword>
<proteinExistence type="predicted"/>
<keyword evidence="1" id="KW-0732">Signal</keyword>
<dbReference type="Pfam" id="PF00059">
    <property type="entry name" value="Lectin_C"/>
    <property type="match status" value="1"/>
</dbReference>
<dbReference type="InterPro" id="IPR001304">
    <property type="entry name" value="C-type_lectin-like"/>
</dbReference>